<dbReference type="EMBL" id="CASHTH010002458">
    <property type="protein sequence ID" value="CAI8030120.1"/>
    <property type="molecule type" value="Genomic_DNA"/>
</dbReference>
<name>A0AA35SHC1_GEOBA</name>
<dbReference type="InterPro" id="IPR036291">
    <property type="entry name" value="NAD(P)-bd_dom_sf"/>
</dbReference>
<dbReference type="Gene3D" id="3.40.50.720">
    <property type="entry name" value="NAD(P)-binding Rossmann-like Domain"/>
    <property type="match status" value="1"/>
</dbReference>
<dbReference type="AlphaFoldDB" id="A0AA35SHC1"/>
<reference evidence="2" key="1">
    <citation type="submission" date="2023-03" db="EMBL/GenBank/DDBJ databases">
        <authorList>
            <person name="Steffen K."/>
            <person name="Cardenas P."/>
        </authorList>
    </citation>
    <scope>NUCLEOTIDE SEQUENCE</scope>
</reference>
<keyword evidence="3" id="KW-1185">Reference proteome</keyword>
<feature type="region of interest" description="Disordered" evidence="1">
    <location>
        <begin position="180"/>
        <end position="201"/>
    </location>
</feature>
<evidence type="ECO:0000313" key="3">
    <source>
        <dbReference type="Proteomes" id="UP001174909"/>
    </source>
</evidence>
<dbReference type="Proteomes" id="UP001174909">
    <property type="component" value="Unassembled WGS sequence"/>
</dbReference>
<sequence length="346" mass="38649">MSTEPGTTPEFARVIGVVGAASRFGAQMLLHLEKERPDCWLVAIAERPLRWPVERISTYRLAQNRVSGMLTMSDIPDFMQEKAWDMFLEGHELTVADMPDVLQLEAVDSLIHVGSYYDGPNPEQFCADAQLWLRAARIAGVRQFIYLSDVRVYGVNSDTPIPITEQTDKKPVRQHRYLDEAEPSFSDAASDQASAARDGDSTEEMKVVVLRTAMSVSTSHASPATDELLLPSVTANRKRSFPLQFLHQHDLARAIERVIAKRLHGVFNVAGDGVVDSLDVLEWCRSPRLLRDIASNPFRGATGRQLSKRPLIVTSTKFKQSAGFRFRYSSARAVRAYCNSVLLEPS</sequence>
<comment type="caution">
    <text evidence="2">The sequence shown here is derived from an EMBL/GenBank/DDBJ whole genome shotgun (WGS) entry which is preliminary data.</text>
</comment>
<gene>
    <name evidence="2" type="ORF">GBAR_LOCUS17078</name>
</gene>
<feature type="compositionally biased region" description="Low complexity" evidence="1">
    <location>
        <begin position="184"/>
        <end position="196"/>
    </location>
</feature>
<proteinExistence type="predicted"/>
<evidence type="ECO:0000313" key="2">
    <source>
        <dbReference type="EMBL" id="CAI8030120.1"/>
    </source>
</evidence>
<accession>A0AA35SHC1</accession>
<evidence type="ECO:0000256" key="1">
    <source>
        <dbReference type="SAM" id="MobiDB-lite"/>
    </source>
</evidence>
<dbReference type="SUPFAM" id="SSF51735">
    <property type="entry name" value="NAD(P)-binding Rossmann-fold domains"/>
    <property type="match status" value="1"/>
</dbReference>
<organism evidence="2 3">
    <name type="scientific">Geodia barretti</name>
    <name type="common">Barrett's horny sponge</name>
    <dbReference type="NCBI Taxonomy" id="519541"/>
    <lineage>
        <taxon>Eukaryota</taxon>
        <taxon>Metazoa</taxon>
        <taxon>Porifera</taxon>
        <taxon>Demospongiae</taxon>
        <taxon>Heteroscleromorpha</taxon>
        <taxon>Tetractinellida</taxon>
        <taxon>Astrophorina</taxon>
        <taxon>Geodiidae</taxon>
        <taxon>Geodia</taxon>
    </lineage>
</organism>
<protein>
    <submittedName>
        <fullName evidence="2">Uncharacterized protein</fullName>
    </submittedName>
</protein>